<keyword evidence="1" id="KW-0675">Receptor</keyword>
<dbReference type="Proteomes" id="UP000037510">
    <property type="component" value="Unassembled WGS sequence"/>
</dbReference>
<sequence length="74" mass="8875">MFAKSSHLIMNYKLTVNVVKTVNSLFFLGYNIFELYFICRWCDEIRLQEPEPMRGCILLWMGECVSIPWHQANW</sequence>
<reference evidence="1 2" key="1">
    <citation type="journal article" date="2015" name="Genome Biol. Evol.">
        <title>The genome of winter moth (Operophtera brumata) provides a genomic perspective on sexual dimorphism and phenology.</title>
        <authorList>
            <person name="Derks M.F."/>
            <person name="Smit S."/>
            <person name="Salis L."/>
            <person name="Schijlen E."/>
            <person name="Bossers A."/>
            <person name="Mateman C."/>
            <person name="Pijl A.S."/>
            <person name="de Ridder D."/>
            <person name="Groenen M.A."/>
            <person name="Visser M.E."/>
            <person name="Megens H.J."/>
        </authorList>
    </citation>
    <scope>NUCLEOTIDE SEQUENCE [LARGE SCALE GENOMIC DNA]</scope>
    <source>
        <strain evidence="1">WM2013NL</strain>
        <tissue evidence="1">Head and thorax</tissue>
    </source>
</reference>
<name>A0A0L7L3F8_OPEBR</name>
<dbReference type="AlphaFoldDB" id="A0A0L7L3F8"/>
<gene>
    <name evidence="1" type="ORF">OBRU01_15020</name>
</gene>
<dbReference type="EMBL" id="JTDY01003279">
    <property type="protein sequence ID" value="KOB69814.1"/>
    <property type="molecule type" value="Genomic_DNA"/>
</dbReference>
<evidence type="ECO:0000313" key="1">
    <source>
        <dbReference type="EMBL" id="KOB69814.1"/>
    </source>
</evidence>
<keyword evidence="2" id="KW-1185">Reference proteome</keyword>
<accession>A0A0L7L3F8</accession>
<organism evidence="1 2">
    <name type="scientific">Operophtera brumata</name>
    <name type="common">Winter moth</name>
    <name type="synonym">Phalaena brumata</name>
    <dbReference type="NCBI Taxonomy" id="104452"/>
    <lineage>
        <taxon>Eukaryota</taxon>
        <taxon>Metazoa</taxon>
        <taxon>Ecdysozoa</taxon>
        <taxon>Arthropoda</taxon>
        <taxon>Hexapoda</taxon>
        <taxon>Insecta</taxon>
        <taxon>Pterygota</taxon>
        <taxon>Neoptera</taxon>
        <taxon>Endopterygota</taxon>
        <taxon>Lepidoptera</taxon>
        <taxon>Glossata</taxon>
        <taxon>Ditrysia</taxon>
        <taxon>Geometroidea</taxon>
        <taxon>Geometridae</taxon>
        <taxon>Larentiinae</taxon>
        <taxon>Operophtera</taxon>
    </lineage>
</organism>
<protein>
    <submittedName>
        <fullName evidence="1">Odorant receptor</fullName>
    </submittedName>
</protein>
<evidence type="ECO:0000313" key="2">
    <source>
        <dbReference type="Proteomes" id="UP000037510"/>
    </source>
</evidence>
<proteinExistence type="predicted"/>
<comment type="caution">
    <text evidence="1">The sequence shown here is derived from an EMBL/GenBank/DDBJ whole genome shotgun (WGS) entry which is preliminary data.</text>
</comment>